<feature type="region of interest" description="Disordered" evidence="1">
    <location>
        <begin position="36"/>
        <end position="78"/>
    </location>
</feature>
<dbReference type="AlphaFoldDB" id="A0A4R5BCJ3"/>
<reference evidence="2 3" key="1">
    <citation type="submission" date="2019-03" db="EMBL/GenBank/DDBJ databases">
        <title>Draft genome sequences of novel Actinobacteria.</title>
        <authorList>
            <person name="Sahin N."/>
            <person name="Ay H."/>
            <person name="Saygin H."/>
        </authorList>
    </citation>
    <scope>NUCLEOTIDE SEQUENCE [LARGE SCALE GENOMIC DNA]</scope>
    <source>
        <strain evidence="2 3">H3C3</strain>
    </source>
</reference>
<accession>A0A4R5BCJ3</accession>
<feature type="compositionally biased region" description="Basic residues" evidence="1">
    <location>
        <begin position="58"/>
        <end position="78"/>
    </location>
</feature>
<sequence>TDSLEMAGARRKYGDAAVPVRAIGAGADQLLMPPDLPRAYNAAGPGRPPGPACPARPAPRHPRRVRPRRRGSPATSRR</sequence>
<dbReference type="Proteomes" id="UP000294513">
    <property type="component" value="Unassembled WGS sequence"/>
</dbReference>
<evidence type="ECO:0000256" key="1">
    <source>
        <dbReference type="SAM" id="MobiDB-lite"/>
    </source>
</evidence>
<protein>
    <submittedName>
        <fullName evidence="2">Uncharacterized protein</fullName>
    </submittedName>
</protein>
<organism evidence="2 3">
    <name type="scientific">Actinomadura rubrisoli</name>
    <dbReference type="NCBI Taxonomy" id="2530368"/>
    <lineage>
        <taxon>Bacteria</taxon>
        <taxon>Bacillati</taxon>
        <taxon>Actinomycetota</taxon>
        <taxon>Actinomycetes</taxon>
        <taxon>Streptosporangiales</taxon>
        <taxon>Thermomonosporaceae</taxon>
        <taxon>Actinomadura</taxon>
    </lineage>
</organism>
<keyword evidence="3" id="KW-1185">Reference proteome</keyword>
<feature type="non-terminal residue" evidence="2">
    <location>
        <position position="1"/>
    </location>
</feature>
<gene>
    <name evidence="2" type="ORF">E1298_24495</name>
</gene>
<proteinExistence type="predicted"/>
<comment type="caution">
    <text evidence="2">The sequence shown here is derived from an EMBL/GenBank/DDBJ whole genome shotgun (WGS) entry which is preliminary data.</text>
</comment>
<dbReference type="EMBL" id="SMKU01000140">
    <property type="protein sequence ID" value="TDD81242.1"/>
    <property type="molecule type" value="Genomic_DNA"/>
</dbReference>
<evidence type="ECO:0000313" key="2">
    <source>
        <dbReference type="EMBL" id="TDD81242.1"/>
    </source>
</evidence>
<name>A0A4R5BCJ3_9ACTN</name>
<feature type="compositionally biased region" description="Pro residues" evidence="1">
    <location>
        <begin position="46"/>
        <end position="57"/>
    </location>
</feature>
<evidence type="ECO:0000313" key="3">
    <source>
        <dbReference type="Proteomes" id="UP000294513"/>
    </source>
</evidence>